<dbReference type="GO" id="GO:0005524">
    <property type="term" value="F:ATP binding"/>
    <property type="evidence" value="ECO:0007669"/>
    <property type="project" value="UniProtKB-KW"/>
</dbReference>
<dbReference type="InterPro" id="IPR003439">
    <property type="entry name" value="ABC_transporter-like_ATP-bd"/>
</dbReference>
<evidence type="ECO:0000256" key="2">
    <source>
        <dbReference type="ARBA" id="ARBA00022448"/>
    </source>
</evidence>
<dbReference type="InterPro" id="IPR027417">
    <property type="entry name" value="P-loop_NTPase"/>
</dbReference>
<dbReference type="Proteomes" id="UP001610657">
    <property type="component" value="Unassembled WGS sequence"/>
</dbReference>
<keyword evidence="7" id="KW-0547">Nucleotide-binding</keyword>
<evidence type="ECO:0000259" key="6">
    <source>
        <dbReference type="Pfam" id="PF00005"/>
    </source>
</evidence>
<proteinExistence type="predicted"/>
<keyword evidence="3" id="KW-1003">Cell membrane</keyword>
<comment type="subcellular location">
    <subcellularLocation>
        <location evidence="1">Cell membrane</location>
        <topology evidence="1">Peripheral membrane protein</topology>
    </subcellularLocation>
</comment>
<evidence type="ECO:0000256" key="3">
    <source>
        <dbReference type="ARBA" id="ARBA00022475"/>
    </source>
</evidence>
<keyword evidence="8" id="KW-1185">Reference proteome</keyword>
<evidence type="ECO:0000256" key="5">
    <source>
        <dbReference type="ARBA" id="ARBA00023136"/>
    </source>
</evidence>
<accession>A0ABW7NWH2</accession>
<gene>
    <name evidence="7" type="ORF">RA271_28955</name>
</gene>
<feature type="non-terminal residue" evidence="7">
    <location>
        <position position="1"/>
    </location>
</feature>
<keyword evidence="5" id="KW-0472">Membrane</keyword>
<sequence length="84" mass="9187">STLLRLIARLEPLQAGRIEIDGLDLATTPTERLALAMAVMGQQTHVASRLRVAELVGFGRWPHHHGRPRAADREAVRQALAAFG</sequence>
<protein>
    <submittedName>
        <fullName evidence="7">ATP-binding cassette domain-containing protein</fullName>
    </submittedName>
</protein>
<evidence type="ECO:0000313" key="8">
    <source>
        <dbReference type="Proteomes" id="UP001610657"/>
    </source>
</evidence>
<name>A0ABW7NWH2_9PSED</name>
<dbReference type="RefSeq" id="WP_395577890.1">
    <property type="nucleotide sequence ID" value="NZ_JAVCQK010000445.1"/>
</dbReference>
<evidence type="ECO:0000256" key="4">
    <source>
        <dbReference type="ARBA" id="ARBA00023065"/>
    </source>
</evidence>
<reference evidence="7 8" key="1">
    <citation type="submission" date="2023-08" db="EMBL/GenBank/DDBJ databases">
        <title>Genomic and mutational analysis of Pseudomonas syringae pv. tagetis EB037 pathogenicity on sunflower.</title>
        <authorList>
            <person name="Maul J.E."/>
        </authorList>
    </citation>
    <scope>NUCLEOTIDE SEQUENCE [LARGE SCALE GENOMIC DNA]</scope>
    <source>
        <strain evidence="7 8">EB037_T1</strain>
    </source>
</reference>
<keyword evidence="4" id="KW-0406">Ion transport</keyword>
<organism evidence="7 8">
    <name type="scientific">Pseudomonas syringae pv. tagetis</name>
    <dbReference type="NCBI Taxonomy" id="129140"/>
    <lineage>
        <taxon>Bacteria</taxon>
        <taxon>Pseudomonadati</taxon>
        <taxon>Pseudomonadota</taxon>
        <taxon>Gammaproteobacteria</taxon>
        <taxon>Pseudomonadales</taxon>
        <taxon>Pseudomonadaceae</taxon>
        <taxon>Pseudomonas</taxon>
    </lineage>
</organism>
<evidence type="ECO:0000256" key="1">
    <source>
        <dbReference type="ARBA" id="ARBA00004202"/>
    </source>
</evidence>
<dbReference type="PANTHER" id="PTHR42771">
    <property type="entry name" value="IRON(3+)-HYDROXAMATE IMPORT ATP-BINDING PROTEIN FHUC"/>
    <property type="match status" value="1"/>
</dbReference>
<keyword evidence="2" id="KW-0813">Transport</keyword>
<evidence type="ECO:0000313" key="7">
    <source>
        <dbReference type="EMBL" id="MFH7519153.1"/>
    </source>
</evidence>
<dbReference type="Gene3D" id="3.40.50.300">
    <property type="entry name" value="P-loop containing nucleotide triphosphate hydrolases"/>
    <property type="match status" value="1"/>
</dbReference>
<keyword evidence="7" id="KW-0067">ATP-binding</keyword>
<feature type="domain" description="ABC transporter" evidence="6">
    <location>
        <begin position="1"/>
        <end position="81"/>
    </location>
</feature>
<dbReference type="PANTHER" id="PTHR42771:SF3">
    <property type="entry name" value="PETROBACTIN IMPORT ATP-BINDING PROTEIN YCLP"/>
    <property type="match status" value="1"/>
</dbReference>
<dbReference type="EMBL" id="JAVCQK010000445">
    <property type="protein sequence ID" value="MFH7519153.1"/>
    <property type="molecule type" value="Genomic_DNA"/>
</dbReference>
<feature type="non-terminal residue" evidence="7">
    <location>
        <position position="84"/>
    </location>
</feature>
<dbReference type="InterPro" id="IPR051535">
    <property type="entry name" value="Siderophore_ABC-ATPase"/>
</dbReference>
<comment type="caution">
    <text evidence="7">The sequence shown here is derived from an EMBL/GenBank/DDBJ whole genome shotgun (WGS) entry which is preliminary data.</text>
</comment>
<dbReference type="SUPFAM" id="SSF52540">
    <property type="entry name" value="P-loop containing nucleoside triphosphate hydrolases"/>
    <property type="match status" value="1"/>
</dbReference>
<dbReference type="Pfam" id="PF00005">
    <property type="entry name" value="ABC_tran"/>
    <property type="match status" value="1"/>
</dbReference>